<evidence type="ECO:0000313" key="4">
    <source>
        <dbReference type="Proteomes" id="UP000322139"/>
    </source>
</evidence>
<keyword evidence="1" id="KW-0812">Transmembrane</keyword>
<evidence type="ECO:0000313" key="3">
    <source>
        <dbReference type="EMBL" id="TYS51892.1"/>
    </source>
</evidence>
<comment type="caution">
    <text evidence="3">The sequence shown here is derived from an EMBL/GenBank/DDBJ whole genome shotgun (WGS) entry which is preliminary data.</text>
</comment>
<evidence type="ECO:0000256" key="1">
    <source>
        <dbReference type="SAM" id="Phobius"/>
    </source>
</evidence>
<dbReference type="EMBL" id="VTER01000001">
    <property type="protein sequence ID" value="TYS51892.1"/>
    <property type="molecule type" value="Genomic_DNA"/>
</dbReference>
<dbReference type="InterPro" id="IPR025646">
    <property type="entry name" value="DUF4350"/>
</dbReference>
<protein>
    <submittedName>
        <fullName evidence="3">DUF4350 domain-containing protein</fullName>
    </submittedName>
</protein>
<reference evidence="3 4" key="1">
    <citation type="submission" date="2019-08" db="EMBL/GenBank/DDBJ databases">
        <title>Bacillus genomes from the desert of Cuatro Cienegas, Coahuila.</title>
        <authorList>
            <person name="Olmedo-Alvarez G."/>
        </authorList>
    </citation>
    <scope>NUCLEOTIDE SEQUENCE [LARGE SCALE GENOMIC DNA]</scope>
    <source>
        <strain evidence="3 4">CH446_14T</strain>
    </source>
</reference>
<evidence type="ECO:0000259" key="2">
    <source>
        <dbReference type="Pfam" id="PF14258"/>
    </source>
</evidence>
<keyword evidence="1" id="KW-1133">Transmembrane helix</keyword>
<feature type="domain" description="DUF4350" evidence="2">
    <location>
        <begin position="40"/>
        <end position="207"/>
    </location>
</feature>
<dbReference type="AlphaFoldDB" id="A0A5D4RQW0"/>
<dbReference type="Pfam" id="PF14258">
    <property type="entry name" value="DUF4350"/>
    <property type="match status" value="1"/>
</dbReference>
<name>A0A5D4RQW0_9BACI</name>
<accession>A0A5D4RQW0</accession>
<organism evidence="3 4">
    <name type="scientific">Bacillus infantis</name>
    <dbReference type="NCBI Taxonomy" id="324767"/>
    <lineage>
        <taxon>Bacteria</taxon>
        <taxon>Bacillati</taxon>
        <taxon>Bacillota</taxon>
        <taxon>Bacilli</taxon>
        <taxon>Bacillales</taxon>
        <taxon>Bacillaceae</taxon>
        <taxon>Bacillus</taxon>
    </lineage>
</organism>
<gene>
    <name evidence="3" type="ORF">FZD51_00100</name>
</gene>
<proteinExistence type="predicted"/>
<keyword evidence="1" id="KW-0472">Membrane</keyword>
<dbReference type="RefSeq" id="WP_148972884.1">
    <property type="nucleotide sequence ID" value="NZ_VTER01000001.1"/>
</dbReference>
<feature type="transmembrane region" description="Helical" evidence="1">
    <location>
        <begin position="237"/>
        <end position="255"/>
    </location>
</feature>
<sequence length="375" mass="42368">MRNQLIKKSFYWIFPLLLFIMASFFLAGDAPASYPPYLAKSPSPTGIKGLYTYLEQNRSSIRKWSREPGLLPNSEEPILLVMAEPSSVPDQEEMAAYTKFLENGHTILLFKENPAPMFGIKTEQLAAEGDNAVNVADKDGMMHSAAIYSPFRITEEPGDEILLSDELGAVAVKRAVGKGSLIAANSPSWLTNGMILEENHLELILALMDESASQDIFIDEFLHGQKSSSGAGAYPQWFLIILVQGALLALLWVFYKGKRFGPVDWPREETVRFTDEKIAALSAWHIRGRRYQDSLRIQSEYTKELLQEKWGIPFSRDWEEAGDSILAKASSLTQEEIATITKGISPVLREENLHKKDYLLWSEKLDHLRKEVEKR</sequence>
<dbReference type="Proteomes" id="UP000322139">
    <property type="component" value="Unassembled WGS sequence"/>
</dbReference>